<dbReference type="GO" id="GO:0000976">
    <property type="term" value="F:transcription cis-regulatory region binding"/>
    <property type="evidence" value="ECO:0007669"/>
    <property type="project" value="UniProtKB-ARBA"/>
</dbReference>
<organism evidence="13 14">
    <name type="scientific">Olea europaea subsp. europaea</name>
    <dbReference type="NCBI Taxonomy" id="158383"/>
    <lineage>
        <taxon>Eukaryota</taxon>
        <taxon>Viridiplantae</taxon>
        <taxon>Streptophyta</taxon>
        <taxon>Embryophyta</taxon>
        <taxon>Tracheophyta</taxon>
        <taxon>Spermatophyta</taxon>
        <taxon>Magnoliopsida</taxon>
        <taxon>eudicotyledons</taxon>
        <taxon>Gunneridae</taxon>
        <taxon>Pentapetalae</taxon>
        <taxon>asterids</taxon>
        <taxon>lamiids</taxon>
        <taxon>Lamiales</taxon>
        <taxon>Oleaceae</taxon>
        <taxon>Oleeae</taxon>
        <taxon>Olea</taxon>
    </lineage>
</organism>
<evidence type="ECO:0000256" key="8">
    <source>
        <dbReference type="ARBA" id="ARBA00023159"/>
    </source>
</evidence>
<evidence type="ECO:0000256" key="2">
    <source>
        <dbReference type="ARBA" id="ARBA00004167"/>
    </source>
</evidence>
<accession>A0A8S0TER4</accession>
<dbReference type="SUPFAM" id="SSF101941">
    <property type="entry name" value="NAC domain"/>
    <property type="match status" value="1"/>
</dbReference>
<dbReference type="GO" id="GO:0016020">
    <property type="term" value="C:membrane"/>
    <property type="evidence" value="ECO:0007669"/>
    <property type="project" value="UniProtKB-SubCell"/>
</dbReference>
<dbReference type="Gene3D" id="2.170.150.80">
    <property type="entry name" value="NAC domain"/>
    <property type="match status" value="1"/>
</dbReference>
<feature type="transmembrane region" description="Helical" evidence="11">
    <location>
        <begin position="503"/>
        <end position="524"/>
    </location>
</feature>
<evidence type="ECO:0000256" key="3">
    <source>
        <dbReference type="ARBA" id="ARBA00022692"/>
    </source>
</evidence>
<keyword evidence="10" id="KW-0539">Nucleus</keyword>
<evidence type="ECO:0000256" key="6">
    <source>
        <dbReference type="ARBA" id="ARBA00023125"/>
    </source>
</evidence>
<evidence type="ECO:0000256" key="1">
    <source>
        <dbReference type="ARBA" id="ARBA00004123"/>
    </source>
</evidence>
<dbReference type="InterPro" id="IPR036093">
    <property type="entry name" value="NAC_dom_sf"/>
</dbReference>
<dbReference type="Gramene" id="OE9A075808T1">
    <property type="protein sequence ID" value="OE9A075808C1"/>
    <property type="gene ID" value="OE9A075808"/>
</dbReference>
<dbReference type="InterPro" id="IPR003441">
    <property type="entry name" value="NAC-dom"/>
</dbReference>
<reference evidence="13 14" key="1">
    <citation type="submission" date="2019-12" db="EMBL/GenBank/DDBJ databases">
        <authorList>
            <person name="Alioto T."/>
            <person name="Alioto T."/>
            <person name="Gomez Garrido J."/>
        </authorList>
    </citation>
    <scope>NUCLEOTIDE SEQUENCE [LARGE SCALE GENOMIC DNA]</scope>
</reference>
<dbReference type="Proteomes" id="UP000594638">
    <property type="component" value="Unassembled WGS sequence"/>
</dbReference>
<evidence type="ECO:0000256" key="7">
    <source>
        <dbReference type="ARBA" id="ARBA00023136"/>
    </source>
</evidence>
<evidence type="ECO:0000256" key="10">
    <source>
        <dbReference type="ARBA" id="ARBA00023242"/>
    </source>
</evidence>
<dbReference type="GO" id="GO:0005634">
    <property type="term" value="C:nucleus"/>
    <property type="evidence" value="ECO:0007669"/>
    <property type="project" value="UniProtKB-SubCell"/>
</dbReference>
<dbReference type="GO" id="GO:0006355">
    <property type="term" value="P:regulation of DNA-templated transcription"/>
    <property type="evidence" value="ECO:0007669"/>
    <property type="project" value="InterPro"/>
</dbReference>
<name>A0A8S0TER4_OLEEU</name>
<dbReference type="PANTHER" id="PTHR31744">
    <property type="entry name" value="PROTEIN CUP-SHAPED COTYLEDON 2-RELATED"/>
    <property type="match status" value="1"/>
</dbReference>
<evidence type="ECO:0000256" key="11">
    <source>
        <dbReference type="SAM" id="Phobius"/>
    </source>
</evidence>
<keyword evidence="5" id="KW-0805">Transcription regulation</keyword>
<feature type="domain" description="NAC" evidence="12">
    <location>
        <begin position="9"/>
        <end position="161"/>
    </location>
</feature>
<sequence length="527" mass="59570">MSAVTVNTLQVGYRFQPTDEELINHFLRLKIIGREQEVSVIREIDLCKYEPWDLPGLSRIGSTDDEWFFFYPKERKYQTGSRLKRVTEKGYWKSTGKDRDITSKKGEKIGTRKTLVYHTGRAADGKKANWKIHEYHAIDKLLEPTTYPNQGDFVVCRLFKTTDPKKDDITESSNSKENEHIATTLPIDWQDNGGVDETPHSHLDWNILPPLPPQMLEEIENSYLSNINSNHSVMPFQRETDASNIDEFINSVLVSSDDCPNEDSGMYKMSFLETETPNHLKPLGFRKSSSKSQVEVPREQPQVETCVTFEMETAEQNEQRLPHASGDYHHKDLIEKNKPLMENIFSAVSSGNQILNLSNIEQSVGHSNVVGSGSTIGTANKLSTQQPPNRTGAQYFEAGETAPRRIRLTEKLQIGSIDCGLPRVQLDSEISIEGDPAIIENDKSTDVHTSKDLDETNNIKEQIANCLSTKVKPLSDLQCKSRADIVSVNLKCRVLHTISSYPYMPKVLVVASLLIVLVGLWVMFQMI</sequence>
<evidence type="ECO:0000313" key="13">
    <source>
        <dbReference type="EMBL" id="CAA3003701.1"/>
    </source>
</evidence>
<dbReference type="AlphaFoldDB" id="A0A8S0TER4"/>
<keyword evidence="6" id="KW-0238">DNA-binding</keyword>
<comment type="caution">
    <text evidence="13">The sequence shown here is derived from an EMBL/GenBank/DDBJ whole genome shotgun (WGS) entry which is preliminary data.</text>
</comment>
<proteinExistence type="predicted"/>
<keyword evidence="9" id="KW-0804">Transcription</keyword>
<dbReference type="OrthoDB" id="737278at2759"/>
<protein>
    <submittedName>
        <fullName evidence="13">NAC domain-containing 62-like</fullName>
    </submittedName>
</protein>
<keyword evidence="8" id="KW-0010">Activator</keyword>
<comment type="subcellular location">
    <subcellularLocation>
        <location evidence="2">Membrane</location>
        <topology evidence="2">Single-pass membrane protein</topology>
    </subcellularLocation>
    <subcellularLocation>
        <location evidence="1">Nucleus</location>
    </subcellularLocation>
</comment>
<gene>
    <name evidence="13" type="ORF">OLEA9_A075808</name>
</gene>
<dbReference type="EMBL" id="CACTIH010006008">
    <property type="protein sequence ID" value="CAA3003701.1"/>
    <property type="molecule type" value="Genomic_DNA"/>
</dbReference>
<keyword evidence="3 11" id="KW-0812">Transmembrane</keyword>
<dbReference type="Pfam" id="PF02365">
    <property type="entry name" value="NAM"/>
    <property type="match status" value="1"/>
</dbReference>
<evidence type="ECO:0000256" key="4">
    <source>
        <dbReference type="ARBA" id="ARBA00022989"/>
    </source>
</evidence>
<keyword evidence="7 11" id="KW-0472">Membrane</keyword>
<keyword evidence="14" id="KW-1185">Reference proteome</keyword>
<evidence type="ECO:0000256" key="9">
    <source>
        <dbReference type="ARBA" id="ARBA00023163"/>
    </source>
</evidence>
<dbReference type="PROSITE" id="PS51005">
    <property type="entry name" value="NAC"/>
    <property type="match status" value="1"/>
</dbReference>
<dbReference type="PANTHER" id="PTHR31744:SF216">
    <property type="entry name" value="NAC TRANSCRIPTION FACTOR"/>
    <property type="match status" value="1"/>
</dbReference>
<keyword evidence="4 11" id="KW-1133">Transmembrane helix</keyword>
<evidence type="ECO:0000256" key="5">
    <source>
        <dbReference type="ARBA" id="ARBA00023015"/>
    </source>
</evidence>
<evidence type="ECO:0000313" key="14">
    <source>
        <dbReference type="Proteomes" id="UP000594638"/>
    </source>
</evidence>
<evidence type="ECO:0000259" key="12">
    <source>
        <dbReference type="PROSITE" id="PS51005"/>
    </source>
</evidence>